<dbReference type="EMBL" id="CP059572">
    <property type="protein sequence ID" value="QXJ21511.1"/>
    <property type="molecule type" value="Genomic_DNA"/>
</dbReference>
<name>A0ABX8QS29_9ACTN</name>
<sequence>MRARRAVITGLGVVAPTGIGVTGHWEATLAGDCRIAPVRDFDASALPVRLAGQVEGFEHSEFVENRLAVQTDRWTWMALAATQLGLVDAALDPAKEDPFKLSVLTASASGGNAFGQREIQALWKDGPRQVSAYQSIGWFYAASSGQISIKHKLKGACGVLVADAAGAVDALAAARRQIRRGLAAVVTGGTEAPLSPYALACQSGTGALSGETDPARAYRPFAADATGHVPGEGGAMLVVEEQAHARRRGAPQVYAEVAGTASTHDAFHVTDAAPDHGQLARAMRLALDRAGVAPDGVGAVFADGAGVPESDRLEAAALREVFGPRRVPVTVPKTMTGRLCSGGAALDLAWAAQALSTGIIPPSVNLDGRDDLDLVTSPREAPGLSAVLVVARGAGGFNSAAVLRTPDD</sequence>
<evidence type="ECO:0000313" key="7">
    <source>
        <dbReference type="Proteomes" id="UP001049518"/>
    </source>
</evidence>
<dbReference type="Pfam" id="PF02801">
    <property type="entry name" value="Ketoacyl-synt_C"/>
    <property type="match status" value="1"/>
</dbReference>
<dbReference type="SMART" id="SM00825">
    <property type="entry name" value="PKS_KS"/>
    <property type="match status" value="1"/>
</dbReference>
<dbReference type="InterPro" id="IPR000794">
    <property type="entry name" value="Beta-ketoacyl_synthase"/>
</dbReference>
<dbReference type="PANTHER" id="PTHR11712">
    <property type="entry name" value="POLYKETIDE SYNTHASE-RELATED"/>
    <property type="match status" value="1"/>
</dbReference>
<keyword evidence="2 4" id="KW-0808">Transferase</keyword>
<gene>
    <name evidence="6" type="ORF">AGRA3207_002370</name>
</gene>
<dbReference type="PANTHER" id="PTHR11712:SF322">
    <property type="entry name" value="POLYKETIDE BETA-KETOACYL SYNTHASE 2-RELATED"/>
    <property type="match status" value="1"/>
</dbReference>
<accession>A0ABX8QS29</accession>
<organism evidence="6 7">
    <name type="scientific">Actinomadura graeca</name>
    <dbReference type="NCBI Taxonomy" id="2750812"/>
    <lineage>
        <taxon>Bacteria</taxon>
        <taxon>Bacillati</taxon>
        <taxon>Actinomycetota</taxon>
        <taxon>Actinomycetes</taxon>
        <taxon>Streptosporangiales</taxon>
        <taxon>Thermomonosporaceae</taxon>
        <taxon>Actinomadura</taxon>
    </lineage>
</organism>
<keyword evidence="7" id="KW-1185">Reference proteome</keyword>
<comment type="similarity">
    <text evidence="1 4">Belongs to the thiolase-like superfamily. Beta-ketoacyl-ACP synthases family.</text>
</comment>
<dbReference type="PROSITE" id="PS52004">
    <property type="entry name" value="KS3_2"/>
    <property type="match status" value="1"/>
</dbReference>
<proteinExistence type="inferred from homology"/>
<dbReference type="InterPro" id="IPR016039">
    <property type="entry name" value="Thiolase-like"/>
</dbReference>
<evidence type="ECO:0000256" key="4">
    <source>
        <dbReference type="RuleBase" id="RU003694"/>
    </source>
</evidence>
<evidence type="ECO:0000313" key="6">
    <source>
        <dbReference type="EMBL" id="QXJ21511.1"/>
    </source>
</evidence>
<evidence type="ECO:0000256" key="3">
    <source>
        <dbReference type="ARBA" id="ARBA00023315"/>
    </source>
</evidence>
<dbReference type="InterPro" id="IPR014030">
    <property type="entry name" value="Ketoacyl_synth_N"/>
</dbReference>
<protein>
    <submittedName>
        <fullName evidence="6">Ketosynthase chain-length factor</fullName>
    </submittedName>
</protein>
<dbReference type="Gene3D" id="3.40.47.10">
    <property type="match status" value="2"/>
</dbReference>
<dbReference type="InterPro" id="IPR014031">
    <property type="entry name" value="Ketoacyl_synth_C"/>
</dbReference>
<reference evidence="6" key="1">
    <citation type="submission" date="2020-07" db="EMBL/GenBank/DDBJ databases">
        <authorList>
            <person name="Tarantini F.S."/>
            <person name="Hong K.W."/>
            <person name="Chan K.G."/>
        </authorList>
    </citation>
    <scope>NUCLEOTIDE SEQUENCE</scope>
    <source>
        <strain evidence="6">32-07</strain>
    </source>
</reference>
<evidence type="ECO:0000256" key="2">
    <source>
        <dbReference type="ARBA" id="ARBA00022679"/>
    </source>
</evidence>
<dbReference type="Proteomes" id="UP001049518">
    <property type="component" value="Chromosome"/>
</dbReference>
<evidence type="ECO:0000256" key="1">
    <source>
        <dbReference type="ARBA" id="ARBA00008467"/>
    </source>
</evidence>
<dbReference type="InterPro" id="IPR020841">
    <property type="entry name" value="PKS_Beta-ketoAc_synthase_dom"/>
</dbReference>
<feature type="domain" description="Ketosynthase family 3 (KS3)" evidence="5">
    <location>
        <begin position="3"/>
        <end position="405"/>
    </location>
</feature>
<dbReference type="Pfam" id="PF00109">
    <property type="entry name" value="ketoacyl-synt"/>
    <property type="match status" value="1"/>
</dbReference>
<dbReference type="SUPFAM" id="SSF53901">
    <property type="entry name" value="Thiolase-like"/>
    <property type="match status" value="2"/>
</dbReference>
<dbReference type="RefSeq" id="WP_231334664.1">
    <property type="nucleotide sequence ID" value="NZ_CP059572.1"/>
</dbReference>
<keyword evidence="3" id="KW-0012">Acyltransferase</keyword>
<evidence type="ECO:0000259" key="5">
    <source>
        <dbReference type="PROSITE" id="PS52004"/>
    </source>
</evidence>